<evidence type="ECO:0000256" key="10">
    <source>
        <dbReference type="SAM" id="Phobius"/>
    </source>
</evidence>
<feature type="transmembrane region" description="Helical" evidence="10">
    <location>
        <begin position="366"/>
        <end position="384"/>
    </location>
</feature>
<keyword evidence="4" id="KW-0926">Vacuole</keyword>
<dbReference type="PANTHER" id="PTHR22950:SF678">
    <property type="entry name" value="VACUOLAR AMINO ACID TRANSPORTER 5-RELATED"/>
    <property type="match status" value="1"/>
</dbReference>
<evidence type="ECO:0000256" key="9">
    <source>
        <dbReference type="SAM" id="MobiDB-lite"/>
    </source>
</evidence>
<gene>
    <name evidence="12" type="ORF">PBRASI_LOCUS1900</name>
</gene>
<feature type="transmembrane region" description="Helical" evidence="10">
    <location>
        <begin position="77"/>
        <end position="104"/>
    </location>
</feature>
<evidence type="ECO:0000259" key="11">
    <source>
        <dbReference type="Pfam" id="PF01490"/>
    </source>
</evidence>
<feature type="transmembrane region" description="Helical" evidence="10">
    <location>
        <begin position="312"/>
        <end position="333"/>
    </location>
</feature>
<dbReference type="GO" id="GO:0005313">
    <property type="term" value="F:L-glutamate transmembrane transporter activity"/>
    <property type="evidence" value="ECO:0007669"/>
    <property type="project" value="TreeGrafter"/>
</dbReference>
<proteinExistence type="inferred from homology"/>
<feature type="compositionally biased region" description="Polar residues" evidence="9">
    <location>
        <begin position="16"/>
        <end position="38"/>
    </location>
</feature>
<dbReference type="GO" id="GO:0015189">
    <property type="term" value="F:L-lysine transmembrane transporter activity"/>
    <property type="evidence" value="ECO:0007669"/>
    <property type="project" value="TreeGrafter"/>
</dbReference>
<evidence type="ECO:0000256" key="5">
    <source>
        <dbReference type="ARBA" id="ARBA00022692"/>
    </source>
</evidence>
<dbReference type="Pfam" id="PF01490">
    <property type="entry name" value="Aa_trans"/>
    <property type="match status" value="1"/>
</dbReference>
<dbReference type="GO" id="GO:0005302">
    <property type="term" value="F:L-tyrosine transmembrane transporter activity"/>
    <property type="evidence" value="ECO:0007669"/>
    <property type="project" value="TreeGrafter"/>
</dbReference>
<name>A0A9N8ZBE8_9GLOM</name>
<feature type="transmembrane region" description="Helical" evidence="10">
    <location>
        <begin position="172"/>
        <end position="191"/>
    </location>
</feature>
<keyword evidence="7 10" id="KW-1133">Transmembrane helix</keyword>
<evidence type="ECO:0000256" key="7">
    <source>
        <dbReference type="ARBA" id="ARBA00022989"/>
    </source>
</evidence>
<evidence type="ECO:0000313" key="13">
    <source>
        <dbReference type="Proteomes" id="UP000789739"/>
    </source>
</evidence>
<feature type="transmembrane region" description="Helical" evidence="10">
    <location>
        <begin position="203"/>
        <end position="222"/>
    </location>
</feature>
<dbReference type="GO" id="GO:0015194">
    <property type="term" value="F:L-serine transmembrane transporter activity"/>
    <property type="evidence" value="ECO:0007669"/>
    <property type="project" value="TreeGrafter"/>
</dbReference>
<protein>
    <submittedName>
        <fullName evidence="12">226_t:CDS:1</fullName>
    </submittedName>
</protein>
<keyword evidence="3" id="KW-0813">Transport</keyword>
<sequence length="453" mass="49465">MSKYHAIKDDEESVLPGSSSQGNRRSIEPSTPLLSGSNTDEVQIEIEDEPGSASSFSCVINLANTILGTGMLAMPAAVASVGLIFGSLMIIYAGTASALGLYLLSRAAAKTGGRRSSFFAVSKLTYPWAAIYFDLAIAVKCFGVGTSYLIIIGELMPEVVAASVWGAEYDLLLDRRFWITVFMLVIIPLAFLKKLDSLRYTSLLALVAIVYLIVIVIYNYFGPDYRAPPSDKIHFVRFSSKFFTYLPIFVFAFTCHQNVFTIYNEVGDNSQTNINKIVFGSIGSSAMVYQVIGILGYLTFGEDVSANIISMYTPNTFITIGRIGFVICVLFSFPLQCHPCRACLDKIISAITTNDTDANKPSDLKYFLMTSGILIASYLIAIIVSQLDLVLSFVGSTGSTAISFILPGLFYYKLYQDDPWDKEKIVSVCLAGYGCVVMVVCLTMNVLRVSAGH</sequence>
<accession>A0A9N8ZBE8</accession>
<dbReference type="Proteomes" id="UP000789739">
    <property type="component" value="Unassembled WGS sequence"/>
</dbReference>
<comment type="caution">
    <text evidence="12">The sequence shown here is derived from an EMBL/GenBank/DDBJ whole genome shotgun (WGS) entry which is preliminary data.</text>
</comment>
<evidence type="ECO:0000256" key="8">
    <source>
        <dbReference type="ARBA" id="ARBA00023136"/>
    </source>
</evidence>
<dbReference type="GO" id="GO:0005290">
    <property type="term" value="F:L-histidine transmembrane transporter activity"/>
    <property type="evidence" value="ECO:0007669"/>
    <property type="project" value="TreeGrafter"/>
</dbReference>
<evidence type="ECO:0000313" key="12">
    <source>
        <dbReference type="EMBL" id="CAG8487250.1"/>
    </source>
</evidence>
<comment type="subcellular location">
    <subcellularLocation>
        <location evidence="1">Vacuole membrane</location>
        <topology evidence="1">Multi-pass membrane protein</topology>
    </subcellularLocation>
</comment>
<dbReference type="GO" id="GO:0061459">
    <property type="term" value="F:L-arginine transmembrane transporter activity"/>
    <property type="evidence" value="ECO:0007669"/>
    <property type="project" value="TreeGrafter"/>
</dbReference>
<feature type="transmembrane region" description="Helical" evidence="10">
    <location>
        <begin position="424"/>
        <end position="447"/>
    </location>
</feature>
<feature type="region of interest" description="Disordered" evidence="9">
    <location>
        <begin position="1"/>
        <end position="38"/>
    </location>
</feature>
<reference evidence="12" key="1">
    <citation type="submission" date="2021-06" db="EMBL/GenBank/DDBJ databases">
        <authorList>
            <person name="Kallberg Y."/>
            <person name="Tangrot J."/>
            <person name="Rosling A."/>
        </authorList>
    </citation>
    <scope>NUCLEOTIDE SEQUENCE</scope>
    <source>
        <strain evidence="12">BR232B</strain>
    </source>
</reference>
<dbReference type="OrthoDB" id="438545at2759"/>
<evidence type="ECO:0000256" key="6">
    <source>
        <dbReference type="ARBA" id="ARBA00022970"/>
    </source>
</evidence>
<comment type="similarity">
    <text evidence="2">Belongs to the amino acid/polyamine transporter 2 family.</text>
</comment>
<evidence type="ECO:0000256" key="2">
    <source>
        <dbReference type="ARBA" id="ARBA00008066"/>
    </source>
</evidence>
<evidence type="ECO:0000256" key="4">
    <source>
        <dbReference type="ARBA" id="ARBA00022554"/>
    </source>
</evidence>
<feature type="transmembrane region" description="Helical" evidence="10">
    <location>
        <begin position="125"/>
        <end position="152"/>
    </location>
</feature>
<dbReference type="InterPro" id="IPR013057">
    <property type="entry name" value="AA_transpt_TM"/>
</dbReference>
<dbReference type="GO" id="GO:0000329">
    <property type="term" value="C:fungal-type vacuole membrane"/>
    <property type="evidence" value="ECO:0007669"/>
    <property type="project" value="TreeGrafter"/>
</dbReference>
<dbReference type="AlphaFoldDB" id="A0A9N8ZBE8"/>
<feature type="transmembrane region" description="Helical" evidence="10">
    <location>
        <begin position="390"/>
        <end position="412"/>
    </location>
</feature>
<feature type="transmembrane region" description="Helical" evidence="10">
    <location>
        <begin position="277"/>
        <end position="300"/>
    </location>
</feature>
<keyword evidence="6" id="KW-0029">Amino-acid transport</keyword>
<evidence type="ECO:0000256" key="3">
    <source>
        <dbReference type="ARBA" id="ARBA00022448"/>
    </source>
</evidence>
<keyword evidence="8 10" id="KW-0472">Membrane</keyword>
<organism evidence="12 13">
    <name type="scientific">Paraglomus brasilianum</name>
    <dbReference type="NCBI Taxonomy" id="144538"/>
    <lineage>
        <taxon>Eukaryota</taxon>
        <taxon>Fungi</taxon>
        <taxon>Fungi incertae sedis</taxon>
        <taxon>Mucoromycota</taxon>
        <taxon>Glomeromycotina</taxon>
        <taxon>Glomeromycetes</taxon>
        <taxon>Paraglomerales</taxon>
        <taxon>Paraglomeraceae</taxon>
        <taxon>Paraglomus</taxon>
    </lineage>
</organism>
<feature type="transmembrane region" description="Helical" evidence="10">
    <location>
        <begin position="242"/>
        <end position="265"/>
    </location>
</feature>
<dbReference type="EMBL" id="CAJVPI010000135">
    <property type="protein sequence ID" value="CAG8487250.1"/>
    <property type="molecule type" value="Genomic_DNA"/>
</dbReference>
<dbReference type="PANTHER" id="PTHR22950">
    <property type="entry name" value="AMINO ACID TRANSPORTER"/>
    <property type="match status" value="1"/>
</dbReference>
<keyword evidence="13" id="KW-1185">Reference proteome</keyword>
<feature type="domain" description="Amino acid transporter transmembrane" evidence="11">
    <location>
        <begin position="53"/>
        <end position="441"/>
    </location>
</feature>
<keyword evidence="5 10" id="KW-0812">Transmembrane</keyword>
<evidence type="ECO:0000256" key="1">
    <source>
        <dbReference type="ARBA" id="ARBA00004128"/>
    </source>
</evidence>